<evidence type="ECO:0000256" key="1">
    <source>
        <dbReference type="SAM" id="MobiDB-lite"/>
    </source>
</evidence>
<evidence type="ECO:0000313" key="4">
    <source>
        <dbReference type="Proteomes" id="UP000034190"/>
    </source>
</evidence>
<evidence type="ECO:0000313" key="3">
    <source>
        <dbReference type="EMBL" id="KKR91776.1"/>
    </source>
</evidence>
<dbReference type="AlphaFoldDB" id="A0A0G0UW90"/>
<dbReference type="Proteomes" id="UP000034190">
    <property type="component" value="Unassembled WGS sequence"/>
</dbReference>
<name>A0A0G0UW90_9BACT</name>
<feature type="chain" id="PRO_5002534719" evidence="2">
    <location>
        <begin position="26"/>
        <end position="319"/>
    </location>
</feature>
<feature type="signal peptide" evidence="2">
    <location>
        <begin position="1"/>
        <end position="25"/>
    </location>
</feature>
<evidence type="ECO:0000256" key="2">
    <source>
        <dbReference type="SAM" id="SignalP"/>
    </source>
</evidence>
<gene>
    <name evidence="3" type="ORF">UU43_C0002G0085</name>
</gene>
<dbReference type="EMBL" id="LCAP01000002">
    <property type="protein sequence ID" value="KKR91776.1"/>
    <property type="molecule type" value="Genomic_DNA"/>
</dbReference>
<keyword evidence="2" id="KW-0732">Signal</keyword>
<sequence>MNQPNKLLSTLLIIVGVLMFSVVFAQTPPSGDSANVIITPPSGDNNNTGGTSPTPPSGDNNNTGGIVNPPVMPPADNPQPSGGGSIILYLTTPCSNVVYEEWSAPINGYQYRDIINQIPAGCNFTASQQEARSRKYPPVVNPQILGVKDYADGSLLRGPDWKIYVIIDGRKQFVKNWGELYKKYEGQKINNVSFEVLAQYPQILGVKDYADGSLLRGLDKKVYLIVYGRKLRIKNLKELANYQGREINDVSYEVLVQYPEVLGVKVYATGNLLRGSDKKVYLIIDGKRKLIKNLQELINYRGREIINVDGRALESYPLI</sequence>
<organism evidence="3 4">
    <name type="scientific">Candidatus Falkowbacteria bacterium GW2011_GWA2_41_14</name>
    <dbReference type="NCBI Taxonomy" id="1618635"/>
    <lineage>
        <taxon>Bacteria</taxon>
        <taxon>Candidatus Falkowiibacteriota</taxon>
    </lineage>
</organism>
<reference evidence="3 4" key="1">
    <citation type="journal article" date="2015" name="Nature">
        <title>rRNA introns, odd ribosomes, and small enigmatic genomes across a large radiation of phyla.</title>
        <authorList>
            <person name="Brown C.T."/>
            <person name="Hug L.A."/>
            <person name="Thomas B.C."/>
            <person name="Sharon I."/>
            <person name="Castelle C.J."/>
            <person name="Singh A."/>
            <person name="Wilkins M.J."/>
            <person name="Williams K.H."/>
            <person name="Banfield J.F."/>
        </authorList>
    </citation>
    <scope>NUCLEOTIDE SEQUENCE [LARGE SCALE GENOMIC DNA]</scope>
</reference>
<comment type="caution">
    <text evidence="3">The sequence shown here is derived from an EMBL/GenBank/DDBJ whole genome shotgun (WGS) entry which is preliminary data.</text>
</comment>
<feature type="compositionally biased region" description="Polar residues" evidence="1">
    <location>
        <begin position="42"/>
        <end position="65"/>
    </location>
</feature>
<protein>
    <submittedName>
        <fullName evidence="3">Uncharacterized protein</fullName>
    </submittedName>
</protein>
<feature type="region of interest" description="Disordered" evidence="1">
    <location>
        <begin position="31"/>
        <end position="78"/>
    </location>
</feature>
<proteinExistence type="predicted"/>
<accession>A0A0G0UW90</accession>